<dbReference type="SUPFAM" id="SSF53448">
    <property type="entry name" value="Nucleotide-diphospho-sugar transferases"/>
    <property type="match status" value="1"/>
</dbReference>
<evidence type="ECO:0000313" key="2">
    <source>
        <dbReference type="EMBL" id="SUZ52654.1"/>
    </source>
</evidence>
<dbReference type="InterPro" id="IPR050834">
    <property type="entry name" value="Glycosyltransf_2"/>
</dbReference>
<dbReference type="AlphaFoldDB" id="A0A381NEZ3"/>
<dbReference type="PANTHER" id="PTHR43685:SF2">
    <property type="entry name" value="GLYCOSYLTRANSFERASE 2-LIKE DOMAIN-CONTAINING PROTEIN"/>
    <property type="match status" value="1"/>
</dbReference>
<protein>
    <recommendedName>
        <fullName evidence="1">Glycosyltransferase 2-like domain-containing protein</fullName>
    </recommendedName>
</protein>
<feature type="domain" description="Glycosyltransferase 2-like" evidence="1">
    <location>
        <begin position="5"/>
        <end position="115"/>
    </location>
</feature>
<dbReference type="PANTHER" id="PTHR43685">
    <property type="entry name" value="GLYCOSYLTRANSFERASE"/>
    <property type="match status" value="1"/>
</dbReference>
<reference evidence="2" key="1">
    <citation type="submission" date="2018-05" db="EMBL/GenBank/DDBJ databases">
        <authorList>
            <person name="Lanie J.A."/>
            <person name="Ng W.-L."/>
            <person name="Kazmierczak K.M."/>
            <person name="Andrzejewski T.M."/>
            <person name="Davidsen T.M."/>
            <person name="Wayne K.J."/>
            <person name="Tettelin H."/>
            <person name="Glass J.I."/>
            <person name="Rusch D."/>
            <person name="Podicherti R."/>
            <person name="Tsui H.-C.T."/>
            <person name="Winkler M.E."/>
        </authorList>
    </citation>
    <scope>NUCLEOTIDE SEQUENCE</scope>
</reference>
<dbReference type="Gene3D" id="3.90.550.10">
    <property type="entry name" value="Spore Coat Polysaccharide Biosynthesis Protein SpsA, Chain A"/>
    <property type="match status" value="1"/>
</dbReference>
<dbReference type="Pfam" id="PF00535">
    <property type="entry name" value="Glycos_transf_2"/>
    <property type="match status" value="1"/>
</dbReference>
<dbReference type="InterPro" id="IPR001173">
    <property type="entry name" value="Glyco_trans_2-like"/>
</dbReference>
<evidence type="ECO:0000259" key="1">
    <source>
        <dbReference type="Pfam" id="PF00535"/>
    </source>
</evidence>
<dbReference type="EMBL" id="UINC01000287">
    <property type="protein sequence ID" value="SUZ52654.1"/>
    <property type="molecule type" value="Genomic_DNA"/>
</dbReference>
<accession>A0A381NEZ3</accession>
<dbReference type="InterPro" id="IPR029044">
    <property type="entry name" value="Nucleotide-diphossugar_trans"/>
</dbReference>
<gene>
    <name evidence="2" type="ORF">METZ01_LOCUS5508</name>
</gene>
<sequence>MPNVTVILPTWNRAEWLETSIESVLTQTFCDFELIVVDDASTDSSAEILERYSGKIEKILFPKNLGVSAARNAAISNSDSEWVAFLDSDDFWHPKKLQKQIEQSKIRTDCPIHFTDEVWIRNGVRINSKRKHQKREGWIFQPSLALCLMAPSTVLLRRELLEAHGLFDERLPVCEDYDLWLRLCAQYPVALLNEKLMTRHGGHADQLSQREWGIDRYRVQSLQKILNTESLRPGDRSAAILILQQKCNILIQGFRKRGNLKEVRNYEKILNQYSIH</sequence>
<organism evidence="2">
    <name type="scientific">marine metagenome</name>
    <dbReference type="NCBI Taxonomy" id="408172"/>
    <lineage>
        <taxon>unclassified sequences</taxon>
        <taxon>metagenomes</taxon>
        <taxon>ecological metagenomes</taxon>
    </lineage>
</organism>
<proteinExistence type="predicted"/>
<dbReference type="CDD" id="cd00761">
    <property type="entry name" value="Glyco_tranf_GTA_type"/>
    <property type="match status" value="1"/>
</dbReference>
<name>A0A381NEZ3_9ZZZZ</name>